<dbReference type="InterPro" id="IPR053189">
    <property type="entry name" value="Clp_protease_adapter_ClpF"/>
</dbReference>
<evidence type="ECO:0000313" key="4">
    <source>
        <dbReference type="Proteomes" id="UP000007110"/>
    </source>
</evidence>
<feature type="chain" id="PRO_5029536137" description="Hemimethylated DNA-binding domain-containing protein" evidence="1">
    <location>
        <begin position="24"/>
        <end position="243"/>
    </location>
</feature>
<evidence type="ECO:0000256" key="1">
    <source>
        <dbReference type="SAM" id="SignalP"/>
    </source>
</evidence>
<dbReference type="SUPFAM" id="SSF141255">
    <property type="entry name" value="YccV-like"/>
    <property type="match status" value="1"/>
</dbReference>
<evidence type="ECO:0000259" key="2">
    <source>
        <dbReference type="SMART" id="SM00992"/>
    </source>
</evidence>
<keyword evidence="1" id="KW-0732">Signal</keyword>
<dbReference type="SMART" id="SM00992">
    <property type="entry name" value="YccV-like"/>
    <property type="match status" value="1"/>
</dbReference>
<reference evidence="4" key="1">
    <citation type="submission" date="2015-02" db="EMBL/GenBank/DDBJ databases">
        <title>Genome sequencing for Strongylocentrotus purpuratus.</title>
        <authorList>
            <person name="Murali S."/>
            <person name="Liu Y."/>
            <person name="Vee V."/>
            <person name="English A."/>
            <person name="Wang M."/>
            <person name="Skinner E."/>
            <person name="Han Y."/>
            <person name="Muzny D.M."/>
            <person name="Worley K.C."/>
            <person name="Gibbs R.A."/>
        </authorList>
    </citation>
    <scope>NUCLEOTIDE SEQUENCE</scope>
</reference>
<dbReference type="RefSeq" id="XP_030850798.1">
    <property type="nucleotide sequence ID" value="XM_030994938.1"/>
</dbReference>
<dbReference type="AlphaFoldDB" id="A0A7M7PHK9"/>
<reference evidence="3" key="2">
    <citation type="submission" date="2021-01" db="UniProtKB">
        <authorList>
            <consortium name="EnsemblMetazoa"/>
        </authorList>
    </citation>
    <scope>IDENTIFICATION</scope>
</reference>
<dbReference type="Pfam" id="PF08755">
    <property type="entry name" value="YccV-like"/>
    <property type="match status" value="1"/>
</dbReference>
<protein>
    <recommendedName>
        <fullName evidence="2">Hemimethylated DNA-binding domain-containing protein</fullName>
    </recommendedName>
</protein>
<evidence type="ECO:0000313" key="3">
    <source>
        <dbReference type="EnsemblMetazoa" id="XP_030850798"/>
    </source>
</evidence>
<accession>A0A7M7PHK9</accession>
<dbReference type="InterPro" id="IPR036623">
    <property type="entry name" value="Hemimethylated_DNA-bd_sf"/>
</dbReference>
<name>A0A7M7PHK9_STRPU</name>
<feature type="domain" description="Hemimethylated DNA-binding" evidence="2">
    <location>
        <begin position="131"/>
        <end position="232"/>
    </location>
</feature>
<organism evidence="3 4">
    <name type="scientific">Strongylocentrotus purpuratus</name>
    <name type="common">Purple sea urchin</name>
    <dbReference type="NCBI Taxonomy" id="7668"/>
    <lineage>
        <taxon>Eukaryota</taxon>
        <taxon>Metazoa</taxon>
        <taxon>Echinodermata</taxon>
        <taxon>Eleutherozoa</taxon>
        <taxon>Echinozoa</taxon>
        <taxon>Echinoidea</taxon>
        <taxon>Euechinoidea</taxon>
        <taxon>Echinacea</taxon>
        <taxon>Camarodonta</taxon>
        <taxon>Echinidea</taxon>
        <taxon>Strongylocentrotidae</taxon>
        <taxon>Strongylocentrotus</taxon>
    </lineage>
</organism>
<dbReference type="GO" id="GO:0003677">
    <property type="term" value="F:DNA binding"/>
    <property type="evidence" value="ECO:0007669"/>
    <property type="project" value="InterPro"/>
</dbReference>
<keyword evidence="4" id="KW-1185">Reference proteome</keyword>
<dbReference type="NCBIfam" id="TIGR02097">
    <property type="entry name" value="yccV"/>
    <property type="match status" value="1"/>
</dbReference>
<dbReference type="InterPro" id="IPR011722">
    <property type="entry name" value="Hemimethylated_DNA-bd_dom"/>
</dbReference>
<dbReference type="PANTHER" id="PTHR48439">
    <property type="entry name" value="HEMIMETHYLATED DNA-BINDING DOMAIN-CONTAINING PROTEIN"/>
    <property type="match status" value="1"/>
</dbReference>
<dbReference type="Proteomes" id="UP000007110">
    <property type="component" value="Unassembled WGS sequence"/>
</dbReference>
<dbReference type="PANTHER" id="PTHR48439:SF1">
    <property type="entry name" value="HEMIMETHYLATED DNA-BINDING DOMAIN-CONTAINING PROTEIN"/>
    <property type="match status" value="1"/>
</dbReference>
<sequence length="243" mass="28494">MPGLDRGRCFQLALLLLIVPAQYFLTQWKPTTSSQRSVEIERLLTGLHTWHGKFTNPNWWKQRGQNAWNTMSDFLNHFEKYGEKIVYGDSRKDDLDDDPDGESPAYEVLKFRESNGFFGGSTEKRSPRPRHVKFRIGQVVRHKRLGYRGVIVGWDLTAKAPAQWLSDNIPRDQIHYRNQPNYMLLVHSLDKQSFTTAYITQELLQGVQHVKVQHPQVDEYFTAYDGSRFLARSWLKKIYPHDQ</sequence>
<proteinExistence type="predicted"/>
<dbReference type="EnsemblMetazoa" id="XM_030994938">
    <property type="protein sequence ID" value="XP_030850798"/>
    <property type="gene ID" value="LOC100888448"/>
</dbReference>
<feature type="signal peptide" evidence="1">
    <location>
        <begin position="1"/>
        <end position="23"/>
    </location>
</feature>
<dbReference type="Gene3D" id="2.30.30.390">
    <property type="entry name" value="Hemimethylated DNA-binding domain"/>
    <property type="match status" value="1"/>
</dbReference>
<dbReference type="GeneID" id="100888448"/>